<reference evidence="2" key="1">
    <citation type="submission" date="2023-01" db="EMBL/GenBank/DDBJ databases">
        <title>Colletotrichum chrysophilum M932 genome sequence.</title>
        <authorList>
            <person name="Baroncelli R."/>
        </authorList>
    </citation>
    <scope>NUCLEOTIDE SEQUENCE</scope>
    <source>
        <strain evidence="2">M932</strain>
    </source>
</reference>
<protein>
    <submittedName>
        <fullName evidence="2">Uncharacterized protein</fullName>
    </submittedName>
</protein>
<sequence>MHVAPEQQQQALHSPTTHGWAICSKHTADPTLDTTTRAAVEKKKGMQQSALWWFCCGIAPAPKGNVKARHGKAREARGRRPNDNGDNNSSSRSSHDDYGNVGTVRIPTSEIEQSRTEQPPKEPTPTPTDDDDDDDDDDNQRSDVAGSHH</sequence>
<accession>A0AAD9EBS2</accession>
<feature type="compositionally biased region" description="Basic and acidic residues" evidence="1">
    <location>
        <begin position="73"/>
        <end position="83"/>
    </location>
</feature>
<feature type="compositionally biased region" description="Acidic residues" evidence="1">
    <location>
        <begin position="128"/>
        <end position="138"/>
    </location>
</feature>
<gene>
    <name evidence="2" type="ORF">CCHR01_14999</name>
</gene>
<proteinExistence type="predicted"/>
<dbReference type="EMBL" id="JAQOWY010000418">
    <property type="protein sequence ID" value="KAK1842358.1"/>
    <property type="molecule type" value="Genomic_DNA"/>
</dbReference>
<feature type="region of interest" description="Disordered" evidence="1">
    <location>
        <begin position="60"/>
        <end position="149"/>
    </location>
</feature>
<feature type="region of interest" description="Disordered" evidence="1">
    <location>
        <begin position="1"/>
        <end position="22"/>
    </location>
</feature>
<evidence type="ECO:0000313" key="2">
    <source>
        <dbReference type="EMBL" id="KAK1842358.1"/>
    </source>
</evidence>
<comment type="caution">
    <text evidence="2">The sequence shown here is derived from an EMBL/GenBank/DDBJ whole genome shotgun (WGS) entry which is preliminary data.</text>
</comment>
<feature type="compositionally biased region" description="Polar residues" evidence="1">
    <location>
        <begin position="1"/>
        <end position="17"/>
    </location>
</feature>
<evidence type="ECO:0000313" key="3">
    <source>
        <dbReference type="Proteomes" id="UP001243330"/>
    </source>
</evidence>
<dbReference type="AlphaFoldDB" id="A0AAD9EBS2"/>
<evidence type="ECO:0000256" key="1">
    <source>
        <dbReference type="SAM" id="MobiDB-lite"/>
    </source>
</evidence>
<organism evidence="2 3">
    <name type="scientific">Colletotrichum chrysophilum</name>
    <dbReference type="NCBI Taxonomy" id="1836956"/>
    <lineage>
        <taxon>Eukaryota</taxon>
        <taxon>Fungi</taxon>
        <taxon>Dikarya</taxon>
        <taxon>Ascomycota</taxon>
        <taxon>Pezizomycotina</taxon>
        <taxon>Sordariomycetes</taxon>
        <taxon>Hypocreomycetidae</taxon>
        <taxon>Glomerellales</taxon>
        <taxon>Glomerellaceae</taxon>
        <taxon>Colletotrichum</taxon>
        <taxon>Colletotrichum gloeosporioides species complex</taxon>
    </lineage>
</organism>
<dbReference type="Proteomes" id="UP001243330">
    <property type="component" value="Unassembled WGS sequence"/>
</dbReference>
<keyword evidence="3" id="KW-1185">Reference proteome</keyword>
<name>A0AAD9EBS2_9PEZI</name>